<evidence type="ECO:0000256" key="3">
    <source>
        <dbReference type="ARBA" id="ARBA00012753"/>
    </source>
</evidence>
<dbReference type="GO" id="GO:0006520">
    <property type="term" value="P:amino acid metabolic process"/>
    <property type="evidence" value="ECO:0007669"/>
    <property type="project" value="InterPro"/>
</dbReference>
<keyword evidence="5 9" id="KW-0808">Transferase</keyword>
<dbReference type="Gene3D" id="3.40.640.10">
    <property type="entry name" value="Type I PLP-dependent aspartate aminotransferase-like (Major domain)"/>
    <property type="match status" value="1"/>
</dbReference>
<dbReference type="InterPro" id="IPR015421">
    <property type="entry name" value="PyrdxlP-dep_Trfase_major"/>
</dbReference>
<dbReference type="RefSeq" id="WP_109365669.1">
    <property type="nucleotide sequence ID" value="NZ_OOFM01000001.1"/>
</dbReference>
<feature type="domain" description="Aminotransferase class I/classII large" evidence="8">
    <location>
        <begin position="33"/>
        <end position="387"/>
    </location>
</feature>
<keyword evidence="4 9" id="KW-0032">Aminotransferase</keyword>
<organism evidence="9 10">
    <name type="scientific">Ochrobactrum soli</name>
    <dbReference type="NCBI Taxonomy" id="2448455"/>
    <lineage>
        <taxon>Bacteria</taxon>
        <taxon>Pseudomonadati</taxon>
        <taxon>Pseudomonadota</taxon>
        <taxon>Alphaproteobacteria</taxon>
        <taxon>Hyphomicrobiales</taxon>
        <taxon>Brucellaceae</taxon>
        <taxon>Brucella/Ochrobactrum group</taxon>
        <taxon>Ochrobactrum</taxon>
    </lineage>
</organism>
<proteinExistence type="inferred from homology"/>
<evidence type="ECO:0000256" key="5">
    <source>
        <dbReference type="ARBA" id="ARBA00022679"/>
    </source>
</evidence>
<dbReference type="SUPFAM" id="SSF53383">
    <property type="entry name" value="PLP-dependent transferases"/>
    <property type="match status" value="1"/>
</dbReference>
<dbReference type="Proteomes" id="UP000246073">
    <property type="component" value="Unassembled WGS sequence"/>
</dbReference>
<dbReference type="GO" id="GO:0030170">
    <property type="term" value="F:pyridoxal phosphate binding"/>
    <property type="evidence" value="ECO:0007669"/>
    <property type="project" value="InterPro"/>
</dbReference>
<evidence type="ECO:0000259" key="8">
    <source>
        <dbReference type="Pfam" id="PF00155"/>
    </source>
</evidence>
<dbReference type="Pfam" id="PF00155">
    <property type="entry name" value="Aminotran_1_2"/>
    <property type="match status" value="1"/>
</dbReference>
<dbReference type="CDD" id="cd00609">
    <property type="entry name" value="AAT_like"/>
    <property type="match status" value="1"/>
</dbReference>
<dbReference type="InterPro" id="IPR015424">
    <property type="entry name" value="PyrdxlP-dep_Trfase"/>
</dbReference>
<evidence type="ECO:0000256" key="1">
    <source>
        <dbReference type="ARBA" id="ARBA00001933"/>
    </source>
</evidence>
<comment type="similarity">
    <text evidence="2">Belongs to the class-I pyridoxal-phosphate-dependent aminotransferase family.</text>
</comment>
<dbReference type="EMBL" id="OOFM01000001">
    <property type="protein sequence ID" value="SPL61393.1"/>
    <property type="molecule type" value="Genomic_DNA"/>
</dbReference>
<dbReference type="GO" id="GO:0004069">
    <property type="term" value="F:L-aspartate:2-oxoglutarate aminotransferase activity"/>
    <property type="evidence" value="ECO:0007669"/>
    <property type="project" value="UniProtKB-EC"/>
</dbReference>
<dbReference type="PANTHER" id="PTHR46383">
    <property type="entry name" value="ASPARTATE AMINOTRANSFERASE"/>
    <property type="match status" value="1"/>
</dbReference>
<dbReference type="InterPro" id="IPR004839">
    <property type="entry name" value="Aminotransferase_I/II_large"/>
</dbReference>
<name>A0A2P9HB99_9HYPH</name>
<evidence type="ECO:0000256" key="4">
    <source>
        <dbReference type="ARBA" id="ARBA00022576"/>
    </source>
</evidence>
<keyword evidence="6" id="KW-0663">Pyridoxal phosphate</keyword>
<comment type="cofactor">
    <cofactor evidence="1">
        <name>pyridoxal 5'-phosphate</name>
        <dbReference type="ChEBI" id="CHEBI:597326"/>
    </cofactor>
</comment>
<protein>
    <recommendedName>
        <fullName evidence="3">aspartate transaminase</fullName>
        <ecNumber evidence="3">2.6.1.1</ecNumber>
    </recommendedName>
</protein>
<dbReference type="AlphaFoldDB" id="A0A2P9HB99"/>
<accession>A0A2P9HB99</accession>
<evidence type="ECO:0000313" key="9">
    <source>
        <dbReference type="EMBL" id="SPL61393.1"/>
    </source>
</evidence>
<evidence type="ECO:0000256" key="7">
    <source>
        <dbReference type="ARBA" id="ARBA00049185"/>
    </source>
</evidence>
<gene>
    <name evidence="9" type="ORF">OHAE_4185</name>
</gene>
<reference evidence="10" key="1">
    <citation type="submission" date="2017-12" db="EMBL/GenBank/DDBJ databases">
        <authorList>
            <person name="Diaz M."/>
        </authorList>
    </citation>
    <scope>NUCLEOTIDE SEQUENCE [LARGE SCALE GENOMIC DNA]</scope>
    <source>
        <strain evidence="10">FI11154</strain>
    </source>
</reference>
<evidence type="ECO:0000256" key="6">
    <source>
        <dbReference type="ARBA" id="ARBA00022898"/>
    </source>
</evidence>
<sequence length="395" mass="42674">MTSPSLLSISPQAVAAPASGIAAIMKHGFGRSDIIPLWVGEGDLPTPPVIYRAAATALEQGETFYMPQPGIPELRRALAQYHDRVYGSLFGKQFEPERFFVTGSGMQAIQLAVRLTAGVGEEILVPTPAWPNFAAAVGVAGAHVREVPMRFDRAGWILDLALLEGSISAKTRAIFLNSPSNPTGWIADHLLLQAILDLSRRHGLWIIADEVYGRFTYSDALTAPSLHSLITEEDRVLFVNTFSKNWAMTGWRIGWIEAPTSVGPAIENLIQYSTSGVAVFMQRAACAALYDGEAFVAAQMERCRKGLEGVSSILATSSRIHFAPAGAFYLFFGIDGIADSTTFAGRLLQKTGVGLAPGRAFGMAGEGYFRLCFAGETKELTTAAERLLKFLDHDT</sequence>
<dbReference type="EC" id="2.6.1.1" evidence="3"/>
<comment type="catalytic activity">
    <reaction evidence="7">
        <text>L-aspartate + 2-oxoglutarate = oxaloacetate + L-glutamate</text>
        <dbReference type="Rhea" id="RHEA:21824"/>
        <dbReference type="ChEBI" id="CHEBI:16452"/>
        <dbReference type="ChEBI" id="CHEBI:16810"/>
        <dbReference type="ChEBI" id="CHEBI:29985"/>
        <dbReference type="ChEBI" id="CHEBI:29991"/>
        <dbReference type="EC" id="2.6.1.1"/>
    </reaction>
</comment>
<evidence type="ECO:0000256" key="2">
    <source>
        <dbReference type="ARBA" id="ARBA00007441"/>
    </source>
</evidence>
<dbReference type="NCBIfam" id="NF004770">
    <property type="entry name" value="PRK06108.1"/>
    <property type="match status" value="1"/>
</dbReference>
<evidence type="ECO:0000313" key="10">
    <source>
        <dbReference type="Proteomes" id="UP000246073"/>
    </source>
</evidence>
<dbReference type="InterPro" id="IPR050596">
    <property type="entry name" value="AspAT/PAT-like"/>
</dbReference>